<keyword evidence="3" id="KW-1185">Reference proteome</keyword>
<dbReference type="InterPro" id="IPR013087">
    <property type="entry name" value="Znf_C2H2_type"/>
</dbReference>
<dbReference type="PROSITE" id="PS50157">
    <property type="entry name" value="ZINC_FINGER_C2H2_2"/>
    <property type="match status" value="1"/>
</dbReference>
<gene>
    <name evidence="2" type="ORF">NFRAN_1417</name>
</gene>
<feature type="domain" description="C2H2-type" evidence="1">
    <location>
        <begin position="4"/>
        <end position="27"/>
    </location>
</feature>
<protein>
    <recommendedName>
        <fullName evidence="1">C2H2-type domain-containing protein</fullName>
    </recommendedName>
</protein>
<sequence>MGNYVCNQCNKKFNRKWNALRHNRQIHHELAIIHNDTNGFVYKNSKQLNSTTNPDLLYEHGIEEQSIIDIFGKLILPFSELEKEFDGNNESDKVKYLSMLVVGALNSPDPVKTLQDTLHLICKGQNKNCILCCRGYES</sequence>
<dbReference type="SUPFAM" id="SSF57667">
    <property type="entry name" value="beta-beta-alpha zinc fingers"/>
    <property type="match status" value="1"/>
</dbReference>
<dbReference type="Proteomes" id="UP000294299">
    <property type="component" value="Chromosome NFRAN"/>
</dbReference>
<dbReference type="EMBL" id="LR216287">
    <property type="protein sequence ID" value="VFJ13739.1"/>
    <property type="molecule type" value="Genomic_DNA"/>
</dbReference>
<dbReference type="KEGG" id="nfn:NFRAN_1417"/>
<evidence type="ECO:0000313" key="2">
    <source>
        <dbReference type="EMBL" id="VFJ13739.1"/>
    </source>
</evidence>
<evidence type="ECO:0000313" key="3">
    <source>
        <dbReference type="Proteomes" id="UP000294299"/>
    </source>
</evidence>
<dbReference type="InterPro" id="IPR036236">
    <property type="entry name" value="Znf_C2H2_sf"/>
</dbReference>
<reference evidence="2 3" key="1">
    <citation type="submission" date="2019-02" db="EMBL/GenBank/DDBJ databases">
        <authorList>
            <person name="Lehtovirta-Morley E L."/>
        </authorList>
    </citation>
    <scope>NUCLEOTIDE SEQUENCE [LARGE SCALE GENOMIC DNA]</scope>
    <source>
        <strain evidence="2">NFRAN1</strain>
    </source>
</reference>
<accession>A0A484I7L5</accession>
<proteinExistence type="predicted"/>
<organism evidence="2 3">
    <name type="scientific">Candidatus Nitrosocosmicus franklandianus</name>
    <dbReference type="NCBI Taxonomy" id="1798806"/>
    <lineage>
        <taxon>Archaea</taxon>
        <taxon>Nitrososphaerota</taxon>
        <taxon>Nitrososphaeria</taxon>
        <taxon>Nitrososphaerales</taxon>
        <taxon>Nitrososphaeraceae</taxon>
        <taxon>Candidatus Nitrosocosmicus</taxon>
    </lineage>
</organism>
<evidence type="ECO:0000259" key="1">
    <source>
        <dbReference type="PROSITE" id="PS50157"/>
    </source>
</evidence>
<name>A0A484I7L5_9ARCH</name>
<dbReference type="AlphaFoldDB" id="A0A484I7L5"/>
<dbReference type="Gene3D" id="3.30.160.60">
    <property type="entry name" value="Classic Zinc Finger"/>
    <property type="match status" value="1"/>
</dbReference>